<gene>
    <name evidence="2" type="ORF">CXF42_05595</name>
</gene>
<sequence>MSRNDGDDKIDDVGDTLEVLDELAEPDIDEDDPATGGDGQEEGVVGRRFSTVVEFVEGFVRFAVNRKMSSTPGQGLRWDPDWHQYPEVVYRLTAVHEAYEEAVAAGGLAVSSWWVHHFDPHMRVILDGETGPFARYAEGAITTTPAPLPVTDPSGSVLL</sequence>
<evidence type="ECO:0000313" key="3">
    <source>
        <dbReference type="Proteomes" id="UP000278422"/>
    </source>
</evidence>
<comment type="caution">
    <text evidence="2">The sequence shown here is derived from an EMBL/GenBank/DDBJ whole genome shotgun (WGS) entry which is preliminary data.</text>
</comment>
<dbReference type="InterPro" id="IPR032584">
    <property type="entry name" value="DUF4913"/>
</dbReference>
<proteinExistence type="predicted"/>
<dbReference type="Pfam" id="PF16259">
    <property type="entry name" value="DUF4913"/>
    <property type="match status" value="1"/>
</dbReference>
<reference evidence="2 3" key="1">
    <citation type="submission" date="2018-01" db="EMBL/GenBank/DDBJ databases">
        <title>Twenty Corynebacterium bovis Genomes.</title>
        <authorList>
            <person name="Gulvik C.A."/>
        </authorList>
    </citation>
    <scope>NUCLEOTIDE SEQUENCE [LARGE SCALE GENOMIC DNA]</scope>
    <source>
        <strain evidence="2 3">16-2004</strain>
    </source>
</reference>
<evidence type="ECO:0000313" key="2">
    <source>
        <dbReference type="EMBL" id="RRQ04017.1"/>
    </source>
</evidence>
<feature type="compositionally biased region" description="Acidic residues" evidence="1">
    <location>
        <begin position="21"/>
        <end position="33"/>
    </location>
</feature>
<keyword evidence="3" id="KW-1185">Reference proteome</keyword>
<evidence type="ECO:0000256" key="1">
    <source>
        <dbReference type="SAM" id="MobiDB-lite"/>
    </source>
</evidence>
<dbReference type="RefSeq" id="WP_125186966.1">
    <property type="nucleotide sequence ID" value="NZ_JBHYBM010000074.1"/>
</dbReference>
<protein>
    <submittedName>
        <fullName evidence="2">DUF4913 domain-containing protein</fullName>
    </submittedName>
</protein>
<accession>A0A3R8QHV4</accession>
<name>A0A3R8QHV4_9CORY</name>
<dbReference type="AlphaFoldDB" id="A0A3R8QHV4"/>
<feature type="region of interest" description="Disordered" evidence="1">
    <location>
        <begin position="21"/>
        <end position="43"/>
    </location>
</feature>
<organism evidence="2 3">
    <name type="scientific">Corynebacterium bovis</name>
    <dbReference type="NCBI Taxonomy" id="36808"/>
    <lineage>
        <taxon>Bacteria</taxon>
        <taxon>Bacillati</taxon>
        <taxon>Actinomycetota</taxon>
        <taxon>Actinomycetes</taxon>
        <taxon>Mycobacteriales</taxon>
        <taxon>Corynebacteriaceae</taxon>
        <taxon>Corynebacterium</taxon>
    </lineage>
</organism>
<dbReference type="EMBL" id="PQNQ01000012">
    <property type="protein sequence ID" value="RRQ04017.1"/>
    <property type="molecule type" value="Genomic_DNA"/>
</dbReference>
<dbReference type="Proteomes" id="UP000278422">
    <property type="component" value="Unassembled WGS sequence"/>
</dbReference>